<proteinExistence type="predicted"/>
<accession>A0ABU1UP84</accession>
<evidence type="ECO:0000313" key="2">
    <source>
        <dbReference type="Proteomes" id="UP001257739"/>
    </source>
</evidence>
<evidence type="ECO:0000313" key="1">
    <source>
        <dbReference type="EMBL" id="MDR7086996.1"/>
    </source>
</evidence>
<reference evidence="1 2" key="1">
    <citation type="submission" date="2023-07" db="EMBL/GenBank/DDBJ databases">
        <title>Sorghum-associated microbial communities from plants grown in Nebraska, USA.</title>
        <authorList>
            <person name="Schachtman D."/>
        </authorList>
    </citation>
    <scope>NUCLEOTIDE SEQUENCE [LARGE SCALE GENOMIC DNA]</scope>
    <source>
        <strain evidence="1 2">BE248</strain>
    </source>
</reference>
<dbReference type="RefSeq" id="WP_309969893.1">
    <property type="nucleotide sequence ID" value="NZ_JAVDWH010000001.1"/>
</dbReference>
<protein>
    <submittedName>
        <fullName evidence="1">Uncharacterized protein</fullName>
    </submittedName>
</protein>
<name>A0ABU1UP84_9ACTN</name>
<sequence length="367" mass="41820">MALHELSPKAYRLVEAARSTNLKERFFMRYARVGLRGLLADTNRVATWDRVPGEAALGGYAWQQGDFRTKRWIPQGITTSSDAFGPDPTAGTVGGRHLVLVSWYARNLWGFFFGSRISVMDCTDETHAPYRHVLLVNPRRLFGINWLTTIRVHAGGIVWYGQYLYVAGGQHGIRVFRLDDLVRVRNRLRTKTYRYVLPQFTAYDADHDKAVGEMMYSFMSLDRSGNQDHLIAGEYGRKGGSHRLMRFPLDRETELLRRDDRGWAVPAELYDRQVERMQGATLVDGTWVITASNGKGNPGDLWVGRPGDYVQHAGVLPTGPEDIAYWPQRRQLWTLSEWPKLRWVYAIDAEKWAKPAAPADGPDPHDS</sequence>
<gene>
    <name evidence="1" type="ORF">J2X11_001835</name>
</gene>
<comment type="caution">
    <text evidence="1">The sequence shown here is derived from an EMBL/GenBank/DDBJ whole genome shotgun (WGS) entry which is preliminary data.</text>
</comment>
<dbReference type="EMBL" id="JAVDWH010000001">
    <property type="protein sequence ID" value="MDR7086996.1"/>
    <property type="molecule type" value="Genomic_DNA"/>
</dbReference>
<dbReference type="Proteomes" id="UP001257739">
    <property type="component" value="Unassembled WGS sequence"/>
</dbReference>
<dbReference type="SUPFAM" id="SSF82171">
    <property type="entry name" value="DPP6 N-terminal domain-like"/>
    <property type="match status" value="1"/>
</dbReference>
<keyword evidence="2" id="KW-1185">Reference proteome</keyword>
<organism evidence="1 2">
    <name type="scientific">Aeromicrobium panaciterrae</name>
    <dbReference type="NCBI Taxonomy" id="363861"/>
    <lineage>
        <taxon>Bacteria</taxon>
        <taxon>Bacillati</taxon>
        <taxon>Actinomycetota</taxon>
        <taxon>Actinomycetes</taxon>
        <taxon>Propionibacteriales</taxon>
        <taxon>Nocardioidaceae</taxon>
        <taxon>Aeromicrobium</taxon>
    </lineage>
</organism>